<evidence type="ECO:0000313" key="3">
    <source>
        <dbReference type="Proteomes" id="UP000231019"/>
    </source>
</evidence>
<comment type="caution">
    <text evidence="2">The sequence shown here is derived from an EMBL/GenBank/DDBJ whole genome shotgun (WGS) entry which is preliminary data.</text>
</comment>
<organism evidence="2 3">
    <name type="scientific">bacterium (Candidatus Blackallbacteria) CG17_big_fil_post_rev_8_21_14_2_50_48_46</name>
    <dbReference type="NCBI Taxonomy" id="2014261"/>
    <lineage>
        <taxon>Bacteria</taxon>
        <taxon>Candidatus Blackallbacteria</taxon>
    </lineage>
</organism>
<dbReference type="AlphaFoldDB" id="A0A2M7G6H3"/>
<dbReference type="Proteomes" id="UP000231019">
    <property type="component" value="Unassembled WGS sequence"/>
</dbReference>
<feature type="region of interest" description="Disordered" evidence="1">
    <location>
        <begin position="299"/>
        <end position="336"/>
    </location>
</feature>
<proteinExistence type="predicted"/>
<accession>A0A2M7G6H3</accession>
<sequence>MTRLESGSPLPNPVSPAAAQMLLGAGNPFERLKKSQGESVPVKPIALEQDDLKLQKPVAAPVQESPNAVKLELNPGLSLQAFDQRVNQGGTDLKQIAALLNKAPALRDALLKRPQGETLVSLIEASNQSKPSKEAITALQKILIETAGAKISYPGSATGIDGKYGSRTHAALARTLRQELAALSLPNQAQAPKPALSSEQIKALLPSTQQSLKSLARLSRQLPDSLRAQIGATPEGSAFLETLAKGSDRPLNKSDLIAIQTYLVKQGAQLRYPGHATGLDGQYGKRTYLALRELLTQGPKQVSNAPQDPPAAHPTEAPTKPPASPSNPNAGPYPRYDRMLEDQLLDITMAIGYDEGAPGYASANLDAERRLSQDIESRGFKQDTARALELLKQAGREVNADYSAFYVKENISTANGKPVHSIIRVLKPGDGSKGAEMRKAALEGMKQSDVFMYGGHARYGTGPDFDRNLSVTIDWEGVANAKGVGKVTYEDEEILKKVLSAREDDSEAIAQLKALKAQGKLTVTGQNQGNIRIGVKDKHPYEMGSFLMQEALADTPSQSLSEEIQTENYRLWLFNGCRTHDYQAPIRQMGKDNKALNEANLDLVLTNQTLWWENTEPSLISFLDGVLALEDANALNNRLQASNPEQARSGKTHVRQGFDDNPLSQPLKP</sequence>
<evidence type="ECO:0000313" key="2">
    <source>
        <dbReference type="EMBL" id="PIW17595.1"/>
    </source>
</evidence>
<name>A0A2M7G6H3_9BACT</name>
<evidence type="ECO:0000256" key="1">
    <source>
        <dbReference type="SAM" id="MobiDB-lite"/>
    </source>
</evidence>
<gene>
    <name evidence="2" type="ORF">COW36_08860</name>
</gene>
<protein>
    <submittedName>
        <fullName evidence="2">Uncharacterized protein</fullName>
    </submittedName>
</protein>
<dbReference type="EMBL" id="PFFQ01000023">
    <property type="protein sequence ID" value="PIW17595.1"/>
    <property type="molecule type" value="Genomic_DNA"/>
</dbReference>
<feature type="region of interest" description="Disordered" evidence="1">
    <location>
        <begin position="640"/>
        <end position="669"/>
    </location>
</feature>
<reference evidence="2 3" key="1">
    <citation type="submission" date="2017-09" db="EMBL/GenBank/DDBJ databases">
        <title>Depth-based differentiation of microbial function through sediment-hosted aquifers and enrichment of novel symbionts in the deep terrestrial subsurface.</title>
        <authorList>
            <person name="Probst A.J."/>
            <person name="Ladd B."/>
            <person name="Jarett J.K."/>
            <person name="Geller-Mcgrath D.E."/>
            <person name="Sieber C.M."/>
            <person name="Emerson J.B."/>
            <person name="Anantharaman K."/>
            <person name="Thomas B.C."/>
            <person name="Malmstrom R."/>
            <person name="Stieglmeier M."/>
            <person name="Klingl A."/>
            <person name="Woyke T."/>
            <person name="Ryan C.M."/>
            <person name="Banfield J.F."/>
        </authorList>
    </citation>
    <scope>NUCLEOTIDE SEQUENCE [LARGE SCALE GENOMIC DNA]</scope>
    <source>
        <strain evidence="2">CG17_big_fil_post_rev_8_21_14_2_50_48_46</strain>
    </source>
</reference>